<reference evidence="1 2" key="1">
    <citation type="submission" date="2020-07" db="EMBL/GenBank/DDBJ databases">
        <title>Sequencing the genomes of 1000 actinobacteria strains.</title>
        <authorList>
            <person name="Klenk H.-P."/>
        </authorList>
    </citation>
    <scope>NUCLEOTIDE SEQUENCE [LARGE SCALE GENOMIC DNA]</scope>
    <source>
        <strain evidence="1 2">DSM 45876</strain>
    </source>
</reference>
<dbReference type="RefSeq" id="WP_246380767.1">
    <property type="nucleotide sequence ID" value="NZ_JACCHK010000001.1"/>
</dbReference>
<protein>
    <recommendedName>
        <fullName evidence="3">N-acetyltransferase domain-containing protein</fullName>
    </recommendedName>
</protein>
<dbReference type="AlphaFoldDB" id="A0A7Y9X085"/>
<evidence type="ECO:0000313" key="1">
    <source>
        <dbReference type="EMBL" id="NYH42067.1"/>
    </source>
</evidence>
<accession>A0A7Y9X085</accession>
<sequence length="237" mass="25886">MRQSLMETAVRRATDEDVDALSSVMADALMARPLGVWLVPDVVNRAVVMRRYARLVLLQGLEHGRVETTDDRAAVAVWYARVEPPPPAAPWMYDLHRLLGRHAARFALLHACVDGLRPHRPHHQLAHVGVRPGHGDAAQALLATHHQTLDLAGLPSCAEHSSDRPGDGLLAEVGYRPRSPVLLAPGGPALWRMWRPQPCDEQPCGSAGGGLPRRVRLDRTATPFLGRLLPAAPPRSP</sequence>
<keyword evidence="2" id="KW-1185">Reference proteome</keyword>
<gene>
    <name evidence="1" type="ORF">HNR22_001794</name>
</gene>
<dbReference type="Proteomes" id="UP000523545">
    <property type="component" value="Unassembled WGS sequence"/>
</dbReference>
<evidence type="ECO:0000313" key="2">
    <source>
        <dbReference type="Proteomes" id="UP000523545"/>
    </source>
</evidence>
<name>A0A7Y9X085_9ACTN</name>
<dbReference type="Gene3D" id="3.40.630.30">
    <property type="match status" value="1"/>
</dbReference>
<comment type="caution">
    <text evidence="1">The sequence shown here is derived from an EMBL/GenBank/DDBJ whole genome shotgun (WGS) entry which is preliminary data.</text>
</comment>
<dbReference type="EMBL" id="JACCHK010000001">
    <property type="protein sequence ID" value="NYH42067.1"/>
    <property type="molecule type" value="Genomic_DNA"/>
</dbReference>
<organism evidence="1 2">
    <name type="scientific">Micromonospora jinlongensis</name>
    <dbReference type="NCBI Taxonomy" id="1287877"/>
    <lineage>
        <taxon>Bacteria</taxon>
        <taxon>Bacillati</taxon>
        <taxon>Actinomycetota</taxon>
        <taxon>Actinomycetes</taxon>
        <taxon>Micromonosporales</taxon>
        <taxon>Micromonosporaceae</taxon>
        <taxon>Micromonospora</taxon>
    </lineage>
</organism>
<evidence type="ECO:0008006" key="3">
    <source>
        <dbReference type="Google" id="ProtNLM"/>
    </source>
</evidence>
<proteinExistence type="predicted"/>